<protein>
    <submittedName>
        <fullName evidence="2">Uncharacterized protein</fullName>
    </submittedName>
</protein>
<evidence type="ECO:0000313" key="2">
    <source>
        <dbReference type="EMBL" id="SKB88940.1"/>
    </source>
</evidence>
<organism evidence="2 3">
    <name type="scientific">Bosea thiooxidans</name>
    <dbReference type="NCBI Taxonomy" id="53254"/>
    <lineage>
        <taxon>Bacteria</taxon>
        <taxon>Pseudomonadati</taxon>
        <taxon>Pseudomonadota</taxon>
        <taxon>Alphaproteobacteria</taxon>
        <taxon>Hyphomicrobiales</taxon>
        <taxon>Boseaceae</taxon>
        <taxon>Bosea</taxon>
    </lineage>
</organism>
<dbReference type="EMBL" id="FUYX01000007">
    <property type="protein sequence ID" value="SKB88940.1"/>
    <property type="molecule type" value="Genomic_DNA"/>
</dbReference>
<evidence type="ECO:0000256" key="1">
    <source>
        <dbReference type="SAM" id="MobiDB-lite"/>
    </source>
</evidence>
<dbReference type="Proteomes" id="UP000190130">
    <property type="component" value="Unassembled WGS sequence"/>
</dbReference>
<reference evidence="2 3" key="1">
    <citation type="submission" date="2017-02" db="EMBL/GenBank/DDBJ databases">
        <authorList>
            <person name="Peterson S.W."/>
        </authorList>
    </citation>
    <scope>NUCLEOTIDE SEQUENCE [LARGE SCALE GENOMIC DNA]</scope>
    <source>
        <strain evidence="2 3">DSM 9653</strain>
    </source>
</reference>
<feature type="compositionally biased region" description="Low complexity" evidence="1">
    <location>
        <begin position="14"/>
        <end position="23"/>
    </location>
</feature>
<sequence>MKGSREAKPPPRRPAAGRVQPARGRPEGVTADIFSRFVGNLARLERGQSQSGRNGEGGR</sequence>
<feature type="region of interest" description="Disordered" evidence="1">
    <location>
        <begin position="1"/>
        <end position="30"/>
    </location>
</feature>
<accession>A0A1T5EZ01</accession>
<name>A0A1T5EZ01_9HYPH</name>
<proteinExistence type="predicted"/>
<dbReference type="AlphaFoldDB" id="A0A1T5EZ01"/>
<gene>
    <name evidence="2" type="ORF">SAMN05660750_02816</name>
</gene>
<evidence type="ECO:0000313" key="3">
    <source>
        <dbReference type="Proteomes" id="UP000190130"/>
    </source>
</evidence>